<proteinExistence type="predicted"/>
<accession>A0AAV7VEC3</accession>
<name>A0AAV7VEC3_PLEWA</name>
<evidence type="ECO:0000313" key="3">
    <source>
        <dbReference type="Proteomes" id="UP001066276"/>
    </source>
</evidence>
<gene>
    <name evidence="2" type="ORF">NDU88_003815</name>
</gene>
<reference evidence="2" key="1">
    <citation type="journal article" date="2022" name="bioRxiv">
        <title>Sequencing and chromosome-scale assembly of the giantPleurodeles waltlgenome.</title>
        <authorList>
            <person name="Brown T."/>
            <person name="Elewa A."/>
            <person name="Iarovenko S."/>
            <person name="Subramanian E."/>
            <person name="Araus A.J."/>
            <person name="Petzold A."/>
            <person name="Susuki M."/>
            <person name="Suzuki K.-i.T."/>
            <person name="Hayashi T."/>
            <person name="Toyoda A."/>
            <person name="Oliveira C."/>
            <person name="Osipova E."/>
            <person name="Leigh N.D."/>
            <person name="Simon A."/>
            <person name="Yun M.H."/>
        </authorList>
    </citation>
    <scope>NUCLEOTIDE SEQUENCE</scope>
    <source>
        <strain evidence="2">20211129_DDA</strain>
        <tissue evidence="2">Liver</tissue>
    </source>
</reference>
<dbReference type="EMBL" id="JANPWB010000003">
    <property type="protein sequence ID" value="KAJ1199984.1"/>
    <property type="molecule type" value="Genomic_DNA"/>
</dbReference>
<sequence>MSTAHGPVCFGPMKSSHQARWSPRVKTGVPRTSLTVFQSQELARPDGPFFSVGRSFLHRSGCTPRGPRLLAIPRPHRVAVLQIQGTPQQKQAQGEGYSVTISPVAGQTWGLQYRTHFRHGPITNQVPGQRPGRLLSGPQERRRRHSHRSAACHLLSKQPQPTRSAPVLSLACFAIPCRPLSISCPLQWVSTPQVPRPTHWTNPSGSVKAQNSARG</sequence>
<feature type="region of interest" description="Disordered" evidence="1">
    <location>
        <begin position="120"/>
        <end position="158"/>
    </location>
</feature>
<feature type="region of interest" description="Disordered" evidence="1">
    <location>
        <begin position="194"/>
        <end position="215"/>
    </location>
</feature>
<feature type="compositionally biased region" description="Basic residues" evidence="1">
    <location>
        <begin position="141"/>
        <end position="150"/>
    </location>
</feature>
<dbReference type="Proteomes" id="UP001066276">
    <property type="component" value="Chromosome 2_1"/>
</dbReference>
<protein>
    <submittedName>
        <fullName evidence="2">Uncharacterized protein</fullName>
    </submittedName>
</protein>
<organism evidence="2 3">
    <name type="scientific">Pleurodeles waltl</name>
    <name type="common">Iberian ribbed newt</name>
    <dbReference type="NCBI Taxonomy" id="8319"/>
    <lineage>
        <taxon>Eukaryota</taxon>
        <taxon>Metazoa</taxon>
        <taxon>Chordata</taxon>
        <taxon>Craniata</taxon>
        <taxon>Vertebrata</taxon>
        <taxon>Euteleostomi</taxon>
        <taxon>Amphibia</taxon>
        <taxon>Batrachia</taxon>
        <taxon>Caudata</taxon>
        <taxon>Salamandroidea</taxon>
        <taxon>Salamandridae</taxon>
        <taxon>Pleurodelinae</taxon>
        <taxon>Pleurodeles</taxon>
    </lineage>
</organism>
<keyword evidence="3" id="KW-1185">Reference proteome</keyword>
<comment type="caution">
    <text evidence="2">The sequence shown here is derived from an EMBL/GenBank/DDBJ whole genome shotgun (WGS) entry which is preliminary data.</text>
</comment>
<evidence type="ECO:0000256" key="1">
    <source>
        <dbReference type="SAM" id="MobiDB-lite"/>
    </source>
</evidence>
<evidence type="ECO:0000313" key="2">
    <source>
        <dbReference type="EMBL" id="KAJ1199984.1"/>
    </source>
</evidence>
<dbReference type="AlphaFoldDB" id="A0AAV7VEC3"/>